<protein>
    <submittedName>
        <fullName evidence="2">Uncharacterized protein</fullName>
    </submittedName>
</protein>
<evidence type="ECO:0000313" key="2">
    <source>
        <dbReference type="EMBL" id="CDW22898.1"/>
    </source>
</evidence>
<evidence type="ECO:0000256" key="1">
    <source>
        <dbReference type="SAM" id="MobiDB-lite"/>
    </source>
</evidence>
<proteinExistence type="predicted"/>
<accession>A0A0K2TA76</accession>
<sequence>MASSYQPDHCRESDSRFERRTVQGQVKKIASKEPWLHKTKGTSKNLVYKNTPIVN</sequence>
<dbReference type="AlphaFoldDB" id="A0A0K2TA76"/>
<organism evidence="2">
    <name type="scientific">Lepeophtheirus salmonis</name>
    <name type="common">Salmon louse</name>
    <name type="synonym">Caligus salmonis</name>
    <dbReference type="NCBI Taxonomy" id="72036"/>
    <lineage>
        <taxon>Eukaryota</taxon>
        <taxon>Metazoa</taxon>
        <taxon>Ecdysozoa</taxon>
        <taxon>Arthropoda</taxon>
        <taxon>Crustacea</taxon>
        <taxon>Multicrustacea</taxon>
        <taxon>Hexanauplia</taxon>
        <taxon>Copepoda</taxon>
        <taxon>Siphonostomatoida</taxon>
        <taxon>Caligidae</taxon>
        <taxon>Lepeophtheirus</taxon>
    </lineage>
</organism>
<feature type="compositionally biased region" description="Basic and acidic residues" evidence="1">
    <location>
        <begin position="8"/>
        <end position="21"/>
    </location>
</feature>
<feature type="region of interest" description="Disordered" evidence="1">
    <location>
        <begin position="1"/>
        <end position="25"/>
    </location>
</feature>
<dbReference type="EMBL" id="HACA01005537">
    <property type="protein sequence ID" value="CDW22898.1"/>
    <property type="molecule type" value="Transcribed_RNA"/>
</dbReference>
<reference evidence="2" key="1">
    <citation type="submission" date="2014-05" db="EMBL/GenBank/DDBJ databases">
        <authorList>
            <person name="Chronopoulou M."/>
        </authorList>
    </citation>
    <scope>NUCLEOTIDE SEQUENCE</scope>
    <source>
        <tissue evidence="2">Whole organism</tissue>
    </source>
</reference>
<name>A0A0K2TA76_LEPSM</name>